<gene>
    <name evidence="1" type="ORF">AVEN_205238_1</name>
</gene>
<evidence type="ECO:0000313" key="1">
    <source>
        <dbReference type="EMBL" id="GBM76126.1"/>
    </source>
</evidence>
<dbReference type="AlphaFoldDB" id="A0A4Y2IGL0"/>
<evidence type="ECO:0000313" key="2">
    <source>
        <dbReference type="Proteomes" id="UP000499080"/>
    </source>
</evidence>
<comment type="caution">
    <text evidence="1">The sequence shown here is derived from an EMBL/GenBank/DDBJ whole genome shotgun (WGS) entry which is preliminary data.</text>
</comment>
<sequence length="133" mass="15456">MLPPSASCKDLFALFKKKFRFLKAINAAVYCPALRDCEDPFCLLEFPLIHDNIRPHNAVVTQQLLKLYKWYLSYHPANSPDLATSDFHLFPELKSWLGDKNFQKKEENQSNVKVHLTLLVETFFENGIENLVQ</sequence>
<dbReference type="InterPro" id="IPR052709">
    <property type="entry name" value="Transposase-MT_Hybrid"/>
</dbReference>
<dbReference type="PANTHER" id="PTHR46060:SF3">
    <property type="entry name" value="PROTEIN GVQW3"/>
    <property type="match status" value="1"/>
</dbReference>
<dbReference type="PANTHER" id="PTHR46060">
    <property type="entry name" value="MARINER MOS1 TRANSPOSASE-LIKE PROTEIN"/>
    <property type="match status" value="1"/>
</dbReference>
<dbReference type="OrthoDB" id="6568830at2759"/>
<accession>A0A4Y2IGL0</accession>
<name>A0A4Y2IGL0_ARAVE</name>
<protein>
    <submittedName>
        <fullName evidence="1">Uncharacterized protein</fullName>
    </submittedName>
</protein>
<organism evidence="1 2">
    <name type="scientific">Araneus ventricosus</name>
    <name type="common">Orbweaver spider</name>
    <name type="synonym">Epeira ventricosa</name>
    <dbReference type="NCBI Taxonomy" id="182803"/>
    <lineage>
        <taxon>Eukaryota</taxon>
        <taxon>Metazoa</taxon>
        <taxon>Ecdysozoa</taxon>
        <taxon>Arthropoda</taxon>
        <taxon>Chelicerata</taxon>
        <taxon>Arachnida</taxon>
        <taxon>Araneae</taxon>
        <taxon>Araneomorphae</taxon>
        <taxon>Entelegynae</taxon>
        <taxon>Araneoidea</taxon>
        <taxon>Araneidae</taxon>
        <taxon>Araneus</taxon>
    </lineage>
</organism>
<dbReference type="InterPro" id="IPR036397">
    <property type="entry name" value="RNaseH_sf"/>
</dbReference>
<dbReference type="GO" id="GO:0003676">
    <property type="term" value="F:nucleic acid binding"/>
    <property type="evidence" value="ECO:0007669"/>
    <property type="project" value="InterPro"/>
</dbReference>
<dbReference type="EMBL" id="BGPR01002600">
    <property type="protein sequence ID" value="GBM76126.1"/>
    <property type="molecule type" value="Genomic_DNA"/>
</dbReference>
<keyword evidence="2" id="KW-1185">Reference proteome</keyword>
<dbReference type="Gene3D" id="3.30.420.10">
    <property type="entry name" value="Ribonuclease H-like superfamily/Ribonuclease H"/>
    <property type="match status" value="1"/>
</dbReference>
<dbReference type="Proteomes" id="UP000499080">
    <property type="component" value="Unassembled WGS sequence"/>
</dbReference>
<reference evidence="1 2" key="1">
    <citation type="journal article" date="2019" name="Sci. Rep.">
        <title>Orb-weaving spider Araneus ventricosus genome elucidates the spidroin gene catalogue.</title>
        <authorList>
            <person name="Kono N."/>
            <person name="Nakamura H."/>
            <person name="Ohtoshi R."/>
            <person name="Moran D.A.P."/>
            <person name="Shinohara A."/>
            <person name="Yoshida Y."/>
            <person name="Fujiwara M."/>
            <person name="Mori M."/>
            <person name="Tomita M."/>
            <person name="Arakawa K."/>
        </authorList>
    </citation>
    <scope>NUCLEOTIDE SEQUENCE [LARGE SCALE GENOMIC DNA]</scope>
</reference>
<proteinExistence type="predicted"/>